<evidence type="ECO:0000313" key="1">
    <source>
        <dbReference type="EMBL" id="KAK6730654.1"/>
    </source>
</evidence>
<protein>
    <submittedName>
        <fullName evidence="1">Uncharacterized protein</fullName>
    </submittedName>
</protein>
<comment type="caution">
    <text evidence="1">The sequence shown here is derived from an EMBL/GenBank/DDBJ whole genome shotgun (WGS) entry which is preliminary data.</text>
</comment>
<sequence length="141" mass="15825">MESLATTIRLVTLNCRTLSSKLQQTALSKVLQYLSVAFAPLQKTRMRDTPINSIENYTMYCCDADEKKVSGYAVVARNDCNGMVEEFGSTPSRWASYDCEIAEDVNSGSQVLTHLHKQLRTTVRTPSTMKSMRFDNSIISI</sequence>
<gene>
    <name evidence="1" type="primary">Necator_chrI.g3373</name>
    <name evidence="1" type="ORF">RB195_007244</name>
</gene>
<dbReference type="Proteomes" id="UP001303046">
    <property type="component" value="Unassembled WGS sequence"/>
</dbReference>
<keyword evidence="2" id="KW-1185">Reference proteome</keyword>
<accession>A0ABR1BW96</accession>
<organism evidence="1 2">
    <name type="scientific">Necator americanus</name>
    <name type="common">Human hookworm</name>
    <dbReference type="NCBI Taxonomy" id="51031"/>
    <lineage>
        <taxon>Eukaryota</taxon>
        <taxon>Metazoa</taxon>
        <taxon>Ecdysozoa</taxon>
        <taxon>Nematoda</taxon>
        <taxon>Chromadorea</taxon>
        <taxon>Rhabditida</taxon>
        <taxon>Rhabditina</taxon>
        <taxon>Rhabditomorpha</taxon>
        <taxon>Strongyloidea</taxon>
        <taxon>Ancylostomatidae</taxon>
        <taxon>Bunostominae</taxon>
        <taxon>Necator</taxon>
    </lineage>
</organism>
<evidence type="ECO:0000313" key="2">
    <source>
        <dbReference type="Proteomes" id="UP001303046"/>
    </source>
</evidence>
<proteinExistence type="predicted"/>
<dbReference type="Gene3D" id="3.60.10.10">
    <property type="entry name" value="Endonuclease/exonuclease/phosphatase"/>
    <property type="match status" value="1"/>
</dbReference>
<name>A0ABR1BW96_NECAM</name>
<dbReference type="EMBL" id="JAVFWL010000001">
    <property type="protein sequence ID" value="KAK6730654.1"/>
    <property type="molecule type" value="Genomic_DNA"/>
</dbReference>
<reference evidence="1 2" key="1">
    <citation type="submission" date="2023-08" db="EMBL/GenBank/DDBJ databases">
        <title>A Necator americanus chromosomal reference genome.</title>
        <authorList>
            <person name="Ilik V."/>
            <person name="Petrzelkova K.J."/>
            <person name="Pardy F."/>
            <person name="Fuh T."/>
            <person name="Niatou-Singa F.S."/>
            <person name="Gouil Q."/>
            <person name="Baker L."/>
            <person name="Ritchie M.E."/>
            <person name="Jex A.R."/>
            <person name="Gazzola D."/>
            <person name="Li H."/>
            <person name="Toshio Fujiwara R."/>
            <person name="Zhan B."/>
            <person name="Aroian R.V."/>
            <person name="Pafco B."/>
            <person name="Schwarz E.M."/>
        </authorList>
    </citation>
    <scope>NUCLEOTIDE SEQUENCE [LARGE SCALE GENOMIC DNA]</scope>
    <source>
        <strain evidence="1 2">Aroian</strain>
        <tissue evidence="1">Whole animal</tissue>
    </source>
</reference>
<dbReference type="InterPro" id="IPR036691">
    <property type="entry name" value="Endo/exonu/phosph_ase_sf"/>
</dbReference>